<name>A0ABP1D7K1_9APHY</name>
<evidence type="ECO:0000259" key="1">
    <source>
        <dbReference type="PROSITE" id="PS50181"/>
    </source>
</evidence>
<feature type="domain" description="F-box" evidence="1">
    <location>
        <begin position="1"/>
        <end position="47"/>
    </location>
</feature>
<keyword evidence="3" id="KW-1185">Reference proteome</keyword>
<dbReference type="InterPro" id="IPR036047">
    <property type="entry name" value="F-box-like_dom_sf"/>
</dbReference>
<evidence type="ECO:0000313" key="2">
    <source>
        <dbReference type="EMBL" id="CAL1702699.1"/>
    </source>
</evidence>
<protein>
    <recommendedName>
        <fullName evidence="1">F-box domain-containing protein</fullName>
    </recommendedName>
</protein>
<organism evidence="2 3">
    <name type="scientific">Somion occarium</name>
    <dbReference type="NCBI Taxonomy" id="3059160"/>
    <lineage>
        <taxon>Eukaryota</taxon>
        <taxon>Fungi</taxon>
        <taxon>Dikarya</taxon>
        <taxon>Basidiomycota</taxon>
        <taxon>Agaricomycotina</taxon>
        <taxon>Agaricomycetes</taxon>
        <taxon>Polyporales</taxon>
        <taxon>Cerrenaceae</taxon>
        <taxon>Somion</taxon>
    </lineage>
</organism>
<dbReference type="InterPro" id="IPR001810">
    <property type="entry name" value="F-box_dom"/>
</dbReference>
<dbReference type="Pfam" id="PF12937">
    <property type="entry name" value="F-box-like"/>
    <property type="match status" value="1"/>
</dbReference>
<proteinExistence type="predicted"/>
<reference evidence="3" key="1">
    <citation type="submission" date="2024-04" db="EMBL/GenBank/DDBJ databases">
        <authorList>
            <person name="Shaw F."/>
            <person name="Minotto A."/>
        </authorList>
    </citation>
    <scope>NUCLEOTIDE SEQUENCE [LARGE SCALE GENOMIC DNA]</scope>
</reference>
<accession>A0ABP1D7K1</accession>
<dbReference type="Proteomes" id="UP001497453">
    <property type="component" value="Chromosome 2"/>
</dbReference>
<dbReference type="EMBL" id="OZ037945">
    <property type="protein sequence ID" value="CAL1702699.1"/>
    <property type="molecule type" value="Genomic_DNA"/>
</dbReference>
<dbReference type="SUPFAM" id="SSF81383">
    <property type="entry name" value="F-box domain"/>
    <property type="match status" value="1"/>
</dbReference>
<dbReference type="PROSITE" id="PS50181">
    <property type="entry name" value="FBOX"/>
    <property type="match status" value="1"/>
</dbReference>
<sequence length="502" mass="57421">MVGFLDLPDELLIYVLNALRFNDLLKCRQLCKRLDIIIQNETILRYKVELALNGMEDNPTVAMPIIDRFRILKEYHEAWEKLDFKRDYILDMNSDGVWELSCGVLCQARGRRTLVFRQLPSVLRGIKERAWELEDIGVDIRDFSMDPAQDLLVVVETHNASQRIHLRTMCTGEVHPSVFRPAVINYTPNLSTRLYTIKICSDYVGIAFTSTSQITQELAVWNWKTGELRMAVSGHNVSAYSFLTQDHLLLARMSIDAELLVVDLGTASPELTPMEEMEYICSFRLPDVEPGSAIFRAELRADPAPWSLHPTLAAPFQVARDQRVIVLTFTVFHGRFDRSMYFLICGDHLLSHFKTVPAACSKLGIDWIEWGPQASRVLTYVPGYDSVWVCNTYGSSFVNGFRPGFQIYIMDLNQVAIRKLRAERNDVMNESPVPNSSSWVLQDNALVLEHSTFRTSLPIRMRSWALNLGVNETYEAVMISEDCIIFVDLSNVAKTRYRILSM</sequence>
<evidence type="ECO:0000313" key="3">
    <source>
        <dbReference type="Proteomes" id="UP001497453"/>
    </source>
</evidence>
<gene>
    <name evidence="2" type="ORF">GFSPODELE1_LOCUS4175</name>
</gene>
<dbReference type="Gene3D" id="1.20.1280.50">
    <property type="match status" value="1"/>
</dbReference>
<dbReference type="SUPFAM" id="SSF69322">
    <property type="entry name" value="Tricorn protease domain 2"/>
    <property type="match status" value="1"/>
</dbReference>
<dbReference type="SMART" id="SM00256">
    <property type="entry name" value="FBOX"/>
    <property type="match status" value="1"/>
</dbReference>